<name>A0A067P6B7_9AGAM</name>
<proteinExistence type="predicted"/>
<gene>
    <name evidence="1" type="ORF">JAAARDRAFT_42219</name>
</gene>
<organism evidence="1 2">
    <name type="scientific">Jaapia argillacea MUCL 33604</name>
    <dbReference type="NCBI Taxonomy" id="933084"/>
    <lineage>
        <taxon>Eukaryota</taxon>
        <taxon>Fungi</taxon>
        <taxon>Dikarya</taxon>
        <taxon>Basidiomycota</taxon>
        <taxon>Agaricomycotina</taxon>
        <taxon>Agaricomycetes</taxon>
        <taxon>Agaricomycetidae</taxon>
        <taxon>Jaapiales</taxon>
        <taxon>Jaapiaceae</taxon>
        <taxon>Jaapia</taxon>
    </lineage>
</organism>
<sequence>MSKPLRAGLPILTESNLDVEGTLAIFVHTKDDNLTHYALTAAHVYKDLGENLKVGVPPEPYPTAVTAVPAFKVGKEGDIGLVNVVQNYPRLCAIRGLDTRAANEDPNDGDAYDPFALDEEHIEALANAGNTKIRKFGAKSGDTEATLTGYLDEITLQVGKEKPMVFTNVLEATWDRGVHFAEPGDSGCLWYLKVHDKIVPVGIHLASVDGKKSYATMITHCAERIATNLGVDVEFCSAGSCGAGRVADLVWDN</sequence>
<evidence type="ECO:0008006" key="3">
    <source>
        <dbReference type="Google" id="ProtNLM"/>
    </source>
</evidence>
<evidence type="ECO:0000313" key="1">
    <source>
        <dbReference type="EMBL" id="KDQ50334.1"/>
    </source>
</evidence>
<protein>
    <recommendedName>
        <fullName evidence="3">Peptidase S1 domain-containing protein</fullName>
    </recommendedName>
</protein>
<keyword evidence="2" id="KW-1185">Reference proteome</keyword>
<accession>A0A067P6B7</accession>
<dbReference type="EMBL" id="KL197762">
    <property type="protein sequence ID" value="KDQ50334.1"/>
    <property type="molecule type" value="Genomic_DNA"/>
</dbReference>
<reference evidence="2" key="1">
    <citation type="journal article" date="2014" name="Proc. Natl. Acad. Sci. U.S.A.">
        <title>Extensive sampling of basidiomycete genomes demonstrates inadequacy of the white-rot/brown-rot paradigm for wood decay fungi.</title>
        <authorList>
            <person name="Riley R."/>
            <person name="Salamov A.A."/>
            <person name="Brown D.W."/>
            <person name="Nagy L.G."/>
            <person name="Floudas D."/>
            <person name="Held B.W."/>
            <person name="Levasseur A."/>
            <person name="Lombard V."/>
            <person name="Morin E."/>
            <person name="Otillar R."/>
            <person name="Lindquist E.A."/>
            <person name="Sun H."/>
            <person name="LaButti K.M."/>
            <person name="Schmutz J."/>
            <person name="Jabbour D."/>
            <person name="Luo H."/>
            <person name="Baker S.E."/>
            <person name="Pisabarro A.G."/>
            <person name="Walton J.D."/>
            <person name="Blanchette R.A."/>
            <person name="Henrissat B."/>
            <person name="Martin F."/>
            <person name="Cullen D."/>
            <person name="Hibbett D.S."/>
            <person name="Grigoriev I.V."/>
        </authorList>
    </citation>
    <scope>NUCLEOTIDE SEQUENCE [LARGE SCALE GENOMIC DNA]</scope>
    <source>
        <strain evidence="2">MUCL 33604</strain>
    </source>
</reference>
<evidence type="ECO:0000313" key="2">
    <source>
        <dbReference type="Proteomes" id="UP000027265"/>
    </source>
</evidence>
<dbReference type="HOGENOM" id="CLU_1090144_0_0_1"/>
<dbReference type="Proteomes" id="UP000027265">
    <property type="component" value="Unassembled WGS sequence"/>
</dbReference>
<dbReference type="InParanoid" id="A0A067P6B7"/>
<dbReference type="AlphaFoldDB" id="A0A067P6B7"/>